<dbReference type="Proteomes" id="UP001458880">
    <property type="component" value="Unassembled WGS sequence"/>
</dbReference>
<feature type="compositionally biased region" description="Basic and acidic residues" evidence="1">
    <location>
        <begin position="117"/>
        <end position="134"/>
    </location>
</feature>
<comment type="caution">
    <text evidence="2">The sequence shown here is derived from an EMBL/GenBank/DDBJ whole genome shotgun (WGS) entry which is preliminary data.</text>
</comment>
<feature type="region of interest" description="Disordered" evidence="1">
    <location>
        <begin position="73"/>
        <end position="94"/>
    </location>
</feature>
<name>A0AAW1JGN7_POPJA</name>
<protein>
    <submittedName>
        <fullName evidence="2">Uncharacterized protein</fullName>
    </submittedName>
</protein>
<evidence type="ECO:0000313" key="2">
    <source>
        <dbReference type="EMBL" id="KAK9703103.1"/>
    </source>
</evidence>
<gene>
    <name evidence="2" type="ORF">QE152_g29543</name>
</gene>
<evidence type="ECO:0000313" key="3">
    <source>
        <dbReference type="Proteomes" id="UP001458880"/>
    </source>
</evidence>
<evidence type="ECO:0000256" key="1">
    <source>
        <dbReference type="SAM" id="MobiDB-lite"/>
    </source>
</evidence>
<dbReference type="AlphaFoldDB" id="A0AAW1JGN7"/>
<sequence length="156" mass="18292">MALIDFCKENFIELVALYSNAPTQRKFCSRWMQPFFIHLRNHGRRLFTHLGFITLGLPLERDNFCPILKETQHPENGATTSKCQKRKSKEKTPVVATSGEWREYFAKKENEKADKIRKIEENKRKREEKKEAQKASKGINKNYKKNKITVTDSVTS</sequence>
<organism evidence="2 3">
    <name type="scientific">Popillia japonica</name>
    <name type="common">Japanese beetle</name>
    <dbReference type="NCBI Taxonomy" id="7064"/>
    <lineage>
        <taxon>Eukaryota</taxon>
        <taxon>Metazoa</taxon>
        <taxon>Ecdysozoa</taxon>
        <taxon>Arthropoda</taxon>
        <taxon>Hexapoda</taxon>
        <taxon>Insecta</taxon>
        <taxon>Pterygota</taxon>
        <taxon>Neoptera</taxon>
        <taxon>Endopterygota</taxon>
        <taxon>Coleoptera</taxon>
        <taxon>Polyphaga</taxon>
        <taxon>Scarabaeiformia</taxon>
        <taxon>Scarabaeidae</taxon>
        <taxon>Rutelinae</taxon>
        <taxon>Popillia</taxon>
    </lineage>
</organism>
<accession>A0AAW1JGN7</accession>
<keyword evidence="3" id="KW-1185">Reference proteome</keyword>
<dbReference type="EMBL" id="JASPKY010000376">
    <property type="protein sequence ID" value="KAK9703103.1"/>
    <property type="molecule type" value="Genomic_DNA"/>
</dbReference>
<reference evidence="2 3" key="1">
    <citation type="journal article" date="2024" name="BMC Genomics">
        <title>De novo assembly and annotation of Popillia japonica's genome with initial clues to its potential as an invasive pest.</title>
        <authorList>
            <person name="Cucini C."/>
            <person name="Boschi S."/>
            <person name="Funari R."/>
            <person name="Cardaioli E."/>
            <person name="Iannotti N."/>
            <person name="Marturano G."/>
            <person name="Paoli F."/>
            <person name="Bruttini M."/>
            <person name="Carapelli A."/>
            <person name="Frati F."/>
            <person name="Nardi F."/>
        </authorList>
    </citation>
    <scope>NUCLEOTIDE SEQUENCE [LARGE SCALE GENOMIC DNA]</scope>
    <source>
        <strain evidence="2">DMR45628</strain>
    </source>
</reference>
<feature type="region of interest" description="Disordered" evidence="1">
    <location>
        <begin position="117"/>
        <end position="156"/>
    </location>
</feature>
<proteinExistence type="predicted"/>